<dbReference type="GO" id="GO:0030420">
    <property type="term" value="P:establishment of competence for transformation"/>
    <property type="evidence" value="ECO:0007669"/>
    <property type="project" value="InterPro"/>
</dbReference>
<feature type="transmembrane region" description="Helical" evidence="6">
    <location>
        <begin position="394"/>
        <end position="416"/>
    </location>
</feature>
<dbReference type="Pfam" id="PF03772">
    <property type="entry name" value="Competence"/>
    <property type="match status" value="1"/>
</dbReference>
<accession>A0A921H1N9</accession>
<organism evidence="8 9">
    <name type="scientific">Staphylococcus kloosii</name>
    <dbReference type="NCBI Taxonomy" id="29384"/>
    <lineage>
        <taxon>Bacteria</taxon>
        <taxon>Bacillati</taxon>
        <taxon>Bacillota</taxon>
        <taxon>Bacilli</taxon>
        <taxon>Bacillales</taxon>
        <taxon>Staphylococcaceae</taxon>
        <taxon>Staphylococcus</taxon>
    </lineage>
</organism>
<dbReference type="Gene3D" id="3.60.15.10">
    <property type="entry name" value="Ribonuclease Z/Hydroxyacylglutathione hydrolase-like"/>
    <property type="match status" value="1"/>
</dbReference>
<evidence type="ECO:0000256" key="1">
    <source>
        <dbReference type="ARBA" id="ARBA00004651"/>
    </source>
</evidence>
<evidence type="ECO:0000256" key="2">
    <source>
        <dbReference type="ARBA" id="ARBA00022475"/>
    </source>
</evidence>
<evidence type="ECO:0000256" key="3">
    <source>
        <dbReference type="ARBA" id="ARBA00022692"/>
    </source>
</evidence>
<feature type="transmembrane region" description="Helical" evidence="6">
    <location>
        <begin position="37"/>
        <end position="56"/>
    </location>
</feature>
<protein>
    <submittedName>
        <fullName evidence="8">DNA internalization-related competence protein ComEC/Rec2</fullName>
    </submittedName>
</protein>
<keyword evidence="3 6" id="KW-0812">Transmembrane</keyword>
<comment type="subcellular location">
    <subcellularLocation>
        <location evidence="1">Cell membrane</location>
        <topology evidence="1">Multi-pass membrane protein</topology>
    </subcellularLocation>
</comment>
<dbReference type="InterPro" id="IPR052159">
    <property type="entry name" value="Competence_DNA_uptake"/>
</dbReference>
<dbReference type="InterPro" id="IPR036866">
    <property type="entry name" value="RibonucZ/Hydroxyglut_hydro"/>
</dbReference>
<dbReference type="AlphaFoldDB" id="A0A921H1N9"/>
<dbReference type="GO" id="GO:0005886">
    <property type="term" value="C:plasma membrane"/>
    <property type="evidence" value="ECO:0007669"/>
    <property type="project" value="UniProtKB-SubCell"/>
</dbReference>
<feature type="transmembrane region" description="Helical" evidence="6">
    <location>
        <begin position="332"/>
        <end position="353"/>
    </location>
</feature>
<dbReference type="CDD" id="cd07731">
    <property type="entry name" value="ComA-like_MBL-fold"/>
    <property type="match status" value="1"/>
</dbReference>
<reference evidence="8" key="1">
    <citation type="journal article" date="2021" name="PeerJ">
        <title>Extensive microbial diversity within the chicken gut microbiome revealed by metagenomics and culture.</title>
        <authorList>
            <person name="Gilroy R."/>
            <person name="Ravi A."/>
            <person name="Getino M."/>
            <person name="Pursley I."/>
            <person name="Horton D.L."/>
            <person name="Alikhan N.F."/>
            <person name="Baker D."/>
            <person name="Gharbi K."/>
            <person name="Hall N."/>
            <person name="Watson M."/>
            <person name="Adriaenssens E.M."/>
            <person name="Foster-Nyarko E."/>
            <person name="Jarju S."/>
            <person name="Secka A."/>
            <person name="Antonio M."/>
            <person name="Oren A."/>
            <person name="Chaudhuri R.R."/>
            <person name="La Ragione R."/>
            <person name="Hildebrand F."/>
            <person name="Pallen M.J."/>
        </authorList>
    </citation>
    <scope>NUCLEOTIDE SEQUENCE</scope>
    <source>
        <strain evidence="8">CHK149-3286</strain>
    </source>
</reference>
<feature type="transmembrane region" description="Helical" evidence="6">
    <location>
        <begin position="209"/>
        <end position="230"/>
    </location>
</feature>
<dbReference type="SMART" id="SM00849">
    <property type="entry name" value="Lactamase_B"/>
    <property type="match status" value="1"/>
</dbReference>
<dbReference type="EMBL" id="DYVT01000099">
    <property type="protein sequence ID" value="HJF68388.1"/>
    <property type="molecule type" value="Genomic_DNA"/>
</dbReference>
<dbReference type="NCBIfam" id="TIGR00361">
    <property type="entry name" value="ComEC_Rec2"/>
    <property type="match status" value="1"/>
</dbReference>
<sequence>MFYFALAFLVGLLWLHNEILAITLFVVIMFSMYRKKCSWFMIGIVLIIPIISFTYFEKHFVQTFQQRTHILQNPKINQYVTFVAVHQSNKNSINGTLKIDDKKYRFFHFSNEPLNIDVINNRTCPVDGSFKPITSSVYRPLIINIKHININECIPTHKTLLTAFNDHKYYLYHKIKSSGLQQYDKIIALLLGDVTFLPKNLLDAVKVIGIYHLMAVSGSHIIAIVAMLYFICIRLGLPIPFIKVAICIILPIYACYTDFAPSALRAITMVIIVTLLPRFLLYRALDVLGSTFIILSTINPQLVYDIGFQFSFLITLFILLSAPLLIQHNKAIALLLLNVITFLGSFMISSIHFNQIQWIGLFSNILFIPLYTFIFFPLAIFYLFYIHVPISFQWVPLIVDNIFIFHDKLVQFFIIFKSIRWFVPELNHFEVTLYFLFILVILRALVLRKFIQTVVLFTIFAFAITYLTRDYSAQLTMFDVGHGDAFLLKTTKNKTLMIDTGGKHVDDKIHYIGTLSKYKILPTLKKKGIKKIDYLIITHPHNDHMGELEFLCQDLTFSNIIINKQSFTQPQLAYINTLATIYNFKIVDFHSLNKVYLDQFFIELLDATIQQSDDPNKQSIVTLVKYKDYKLLFMGDATSDNEQILLSKYDLSNIDILKVGHHGSKTSSSESFIQITKPRITLISNGQNNRFQLPHMQVLNKLKIINSKVYDTAQHGQVTITLNKELAISTEK</sequence>
<feature type="transmembrane region" description="Helical" evidence="6">
    <location>
        <begin position="428"/>
        <end position="445"/>
    </location>
</feature>
<dbReference type="RefSeq" id="WP_278675692.1">
    <property type="nucleotide sequence ID" value="NZ_DYVT01000099.1"/>
</dbReference>
<gene>
    <name evidence="8" type="ORF">K8V85_08760</name>
</gene>
<dbReference type="InterPro" id="IPR035681">
    <property type="entry name" value="ComA-like_MBL"/>
</dbReference>
<dbReference type="PANTHER" id="PTHR30619">
    <property type="entry name" value="DNA INTERNALIZATION/COMPETENCE PROTEIN COMEC/REC2"/>
    <property type="match status" value="1"/>
</dbReference>
<dbReference type="PANTHER" id="PTHR30619:SF1">
    <property type="entry name" value="RECOMBINATION PROTEIN 2"/>
    <property type="match status" value="1"/>
</dbReference>
<feature type="transmembrane region" description="Helical" evidence="6">
    <location>
        <begin position="365"/>
        <end position="388"/>
    </location>
</feature>
<feature type="transmembrane region" description="Helical" evidence="6">
    <location>
        <begin position="302"/>
        <end position="326"/>
    </location>
</feature>
<dbReference type="SUPFAM" id="SSF56281">
    <property type="entry name" value="Metallo-hydrolase/oxidoreductase"/>
    <property type="match status" value="1"/>
</dbReference>
<keyword evidence="2" id="KW-1003">Cell membrane</keyword>
<dbReference type="InterPro" id="IPR001279">
    <property type="entry name" value="Metallo-B-lactamas"/>
</dbReference>
<feature type="transmembrane region" description="Helical" evidence="6">
    <location>
        <begin position="262"/>
        <end position="281"/>
    </location>
</feature>
<dbReference type="InterPro" id="IPR004477">
    <property type="entry name" value="ComEC_N"/>
</dbReference>
<keyword evidence="4 6" id="KW-1133">Transmembrane helix</keyword>
<reference evidence="8" key="2">
    <citation type="submission" date="2021-09" db="EMBL/GenBank/DDBJ databases">
        <authorList>
            <person name="Gilroy R."/>
        </authorList>
    </citation>
    <scope>NUCLEOTIDE SEQUENCE</scope>
    <source>
        <strain evidence="8">CHK149-3286</strain>
    </source>
</reference>
<dbReference type="InterPro" id="IPR004797">
    <property type="entry name" value="Competence_ComEC/Rec2"/>
</dbReference>
<feature type="transmembrane region" description="Helical" evidence="6">
    <location>
        <begin position="237"/>
        <end position="256"/>
    </location>
</feature>
<evidence type="ECO:0000313" key="9">
    <source>
        <dbReference type="Proteomes" id="UP000706163"/>
    </source>
</evidence>
<feature type="domain" description="Metallo-beta-lactamase" evidence="7">
    <location>
        <begin position="482"/>
        <end position="687"/>
    </location>
</feature>
<comment type="caution">
    <text evidence="8">The sequence shown here is derived from an EMBL/GenBank/DDBJ whole genome shotgun (WGS) entry which is preliminary data.</text>
</comment>
<feature type="transmembrane region" description="Helical" evidence="6">
    <location>
        <begin position="451"/>
        <end position="468"/>
    </location>
</feature>
<dbReference type="Pfam" id="PF00753">
    <property type="entry name" value="Lactamase_B"/>
    <property type="match status" value="1"/>
</dbReference>
<keyword evidence="5 6" id="KW-0472">Membrane</keyword>
<dbReference type="NCBIfam" id="TIGR00360">
    <property type="entry name" value="ComEC_N-term"/>
    <property type="match status" value="1"/>
</dbReference>
<feature type="transmembrane region" description="Helical" evidence="6">
    <location>
        <begin position="6"/>
        <end position="30"/>
    </location>
</feature>
<evidence type="ECO:0000256" key="6">
    <source>
        <dbReference type="SAM" id="Phobius"/>
    </source>
</evidence>
<evidence type="ECO:0000256" key="4">
    <source>
        <dbReference type="ARBA" id="ARBA00022989"/>
    </source>
</evidence>
<proteinExistence type="predicted"/>
<evidence type="ECO:0000256" key="5">
    <source>
        <dbReference type="ARBA" id="ARBA00023136"/>
    </source>
</evidence>
<dbReference type="Proteomes" id="UP000706163">
    <property type="component" value="Unassembled WGS sequence"/>
</dbReference>
<name>A0A921H1N9_9STAP</name>
<evidence type="ECO:0000259" key="7">
    <source>
        <dbReference type="SMART" id="SM00849"/>
    </source>
</evidence>
<evidence type="ECO:0000313" key="8">
    <source>
        <dbReference type="EMBL" id="HJF68388.1"/>
    </source>
</evidence>